<reference evidence="2" key="2">
    <citation type="submission" date="2023-01" db="EMBL/GenBank/DDBJ databases">
        <title>Draft genome sequence of Devosia yakushimensis strain NBRC 103855.</title>
        <authorList>
            <person name="Sun Q."/>
            <person name="Mori K."/>
        </authorList>
    </citation>
    <scope>NUCLEOTIDE SEQUENCE</scope>
    <source>
        <strain evidence="2">NBRC 103855</strain>
    </source>
</reference>
<keyword evidence="3" id="KW-1185">Reference proteome</keyword>
<dbReference type="SUPFAM" id="SSF46785">
    <property type="entry name" value="Winged helix' DNA-binding domain"/>
    <property type="match status" value="1"/>
</dbReference>
<sequence>MTVEQLCLSILYEGDATGYDIRRQFSQGEAALFADASIGAIYPALAKLKAKGLVAFVIQEQVGKPSRKIYRITEAGRESFVAALREPLARDKFQSSFLHFLRFAHLAPRDIVAAHIEARQQHLDDEVGRLEAMLSERASSPQGRWPLEYALAMTEAMRDGLDTVVRKICADRSC</sequence>
<evidence type="ECO:0000259" key="1">
    <source>
        <dbReference type="Pfam" id="PF03551"/>
    </source>
</evidence>
<dbReference type="EMBL" id="BSNG01000001">
    <property type="protein sequence ID" value="GLQ10530.1"/>
    <property type="molecule type" value="Genomic_DNA"/>
</dbReference>
<protein>
    <recommendedName>
        <fullName evidence="1">Transcription regulator PadR N-terminal domain-containing protein</fullName>
    </recommendedName>
</protein>
<dbReference type="Pfam" id="PF03551">
    <property type="entry name" value="PadR"/>
    <property type="match status" value="1"/>
</dbReference>
<evidence type="ECO:0000313" key="2">
    <source>
        <dbReference type="EMBL" id="GLQ10530.1"/>
    </source>
</evidence>
<dbReference type="Gene3D" id="1.10.10.10">
    <property type="entry name" value="Winged helix-like DNA-binding domain superfamily/Winged helix DNA-binding domain"/>
    <property type="match status" value="1"/>
</dbReference>
<name>A0ABQ5UEL8_9HYPH</name>
<organism evidence="2 3">
    <name type="scientific">Devosia yakushimensis</name>
    <dbReference type="NCBI Taxonomy" id="470028"/>
    <lineage>
        <taxon>Bacteria</taxon>
        <taxon>Pseudomonadati</taxon>
        <taxon>Pseudomonadota</taxon>
        <taxon>Alphaproteobacteria</taxon>
        <taxon>Hyphomicrobiales</taxon>
        <taxon>Devosiaceae</taxon>
        <taxon>Devosia</taxon>
    </lineage>
</organism>
<dbReference type="InterPro" id="IPR036390">
    <property type="entry name" value="WH_DNA-bd_sf"/>
</dbReference>
<dbReference type="PANTHER" id="PTHR43252">
    <property type="entry name" value="TRANSCRIPTIONAL REGULATOR YQJI"/>
    <property type="match status" value="1"/>
</dbReference>
<dbReference type="RefSeq" id="WP_284391197.1">
    <property type="nucleotide sequence ID" value="NZ_BSNG01000001.1"/>
</dbReference>
<dbReference type="Proteomes" id="UP001161406">
    <property type="component" value="Unassembled WGS sequence"/>
</dbReference>
<feature type="domain" description="Transcription regulator PadR N-terminal" evidence="1">
    <location>
        <begin position="8"/>
        <end position="80"/>
    </location>
</feature>
<gene>
    <name evidence="2" type="ORF">GCM10007913_24620</name>
</gene>
<comment type="caution">
    <text evidence="2">The sequence shown here is derived from an EMBL/GenBank/DDBJ whole genome shotgun (WGS) entry which is preliminary data.</text>
</comment>
<dbReference type="PANTHER" id="PTHR43252:SF6">
    <property type="entry name" value="NEGATIVE TRANSCRIPTION REGULATOR PADR"/>
    <property type="match status" value="1"/>
</dbReference>
<accession>A0ABQ5UEL8</accession>
<dbReference type="InterPro" id="IPR005149">
    <property type="entry name" value="Tscrpt_reg_PadR_N"/>
</dbReference>
<evidence type="ECO:0000313" key="3">
    <source>
        <dbReference type="Proteomes" id="UP001161406"/>
    </source>
</evidence>
<proteinExistence type="predicted"/>
<reference evidence="2" key="1">
    <citation type="journal article" date="2014" name="Int. J. Syst. Evol. Microbiol.">
        <title>Complete genome of a new Firmicutes species belonging to the dominant human colonic microbiota ('Ruminococcus bicirculans') reveals two chromosomes and a selective capacity to utilize plant glucans.</title>
        <authorList>
            <consortium name="NISC Comparative Sequencing Program"/>
            <person name="Wegmann U."/>
            <person name="Louis P."/>
            <person name="Goesmann A."/>
            <person name="Henrissat B."/>
            <person name="Duncan S.H."/>
            <person name="Flint H.J."/>
        </authorList>
    </citation>
    <scope>NUCLEOTIDE SEQUENCE</scope>
    <source>
        <strain evidence="2">NBRC 103855</strain>
    </source>
</reference>
<dbReference type="InterPro" id="IPR036388">
    <property type="entry name" value="WH-like_DNA-bd_sf"/>
</dbReference>